<evidence type="ECO:0000259" key="11">
    <source>
        <dbReference type="PROSITE" id="PS50109"/>
    </source>
</evidence>
<comment type="subcellular location">
    <subcellularLocation>
        <location evidence="2">Membrane</location>
    </subcellularLocation>
</comment>
<evidence type="ECO:0000256" key="10">
    <source>
        <dbReference type="SAM" id="Phobius"/>
    </source>
</evidence>
<comment type="catalytic activity">
    <reaction evidence="1">
        <text>ATP + protein L-histidine = ADP + protein N-phospho-L-histidine.</text>
        <dbReference type="EC" id="2.7.13.3"/>
    </reaction>
</comment>
<dbReference type="Gene3D" id="3.40.190.10">
    <property type="entry name" value="Periplasmic binding protein-like II"/>
    <property type="match status" value="2"/>
</dbReference>
<dbReference type="SUPFAM" id="SSF47384">
    <property type="entry name" value="Homodimeric domain of signal transducing histidine kinase"/>
    <property type="match status" value="1"/>
</dbReference>
<evidence type="ECO:0000256" key="1">
    <source>
        <dbReference type="ARBA" id="ARBA00000085"/>
    </source>
</evidence>
<keyword evidence="8 10" id="KW-1133">Transmembrane helix</keyword>
<dbReference type="EMBL" id="JBBMQO010000012">
    <property type="protein sequence ID" value="MEM5503140.1"/>
    <property type="molecule type" value="Genomic_DNA"/>
</dbReference>
<dbReference type="InterPro" id="IPR036097">
    <property type="entry name" value="HisK_dim/P_sf"/>
</dbReference>
<dbReference type="Pfam" id="PF00512">
    <property type="entry name" value="HisKA"/>
    <property type="match status" value="1"/>
</dbReference>
<accession>A0ABU9TAI8</accession>
<keyword evidence="5" id="KW-0808">Transferase</keyword>
<evidence type="ECO:0000256" key="3">
    <source>
        <dbReference type="ARBA" id="ARBA00012438"/>
    </source>
</evidence>
<evidence type="ECO:0000256" key="6">
    <source>
        <dbReference type="ARBA" id="ARBA00022692"/>
    </source>
</evidence>
<dbReference type="Pfam" id="PF08521">
    <property type="entry name" value="2CSK_N"/>
    <property type="match status" value="1"/>
</dbReference>
<dbReference type="InterPro" id="IPR003661">
    <property type="entry name" value="HisK_dim/P_dom"/>
</dbReference>
<dbReference type="PANTHER" id="PTHR45436">
    <property type="entry name" value="SENSOR HISTIDINE KINASE YKOH"/>
    <property type="match status" value="1"/>
</dbReference>
<protein>
    <recommendedName>
        <fullName evidence="3">histidine kinase</fullName>
        <ecNumber evidence="3">2.7.13.3</ecNumber>
    </recommendedName>
</protein>
<evidence type="ECO:0000256" key="5">
    <source>
        <dbReference type="ARBA" id="ARBA00022679"/>
    </source>
</evidence>
<dbReference type="CDD" id="cd00082">
    <property type="entry name" value="HisKA"/>
    <property type="match status" value="1"/>
</dbReference>
<dbReference type="PROSITE" id="PS50109">
    <property type="entry name" value="HIS_KIN"/>
    <property type="match status" value="1"/>
</dbReference>
<evidence type="ECO:0000313" key="12">
    <source>
        <dbReference type="EMBL" id="MEM5503140.1"/>
    </source>
</evidence>
<keyword evidence="7" id="KW-0418">Kinase</keyword>
<evidence type="ECO:0000313" key="13">
    <source>
        <dbReference type="Proteomes" id="UP001477870"/>
    </source>
</evidence>
<dbReference type="RefSeq" id="WP_342849325.1">
    <property type="nucleotide sequence ID" value="NZ_JBBMQO010000012.1"/>
</dbReference>
<keyword evidence="13" id="KW-1185">Reference proteome</keyword>
<dbReference type="EC" id="2.7.13.3" evidence="3"/>
<proteinExistence type="predicted"/>
<feature type="domain" description="Histidine kinase" evidence="11">
    <location>
        <begin position="271"/>
        <end position="486"/>
    </location>
</feature>
<keyword evidence="4" id="KW-0597">Phosphoprotein</keyword>
<comment type="caution">
    <text evidence="12">The sequence shown here is derived from an EMBL/GenBank/DDBJ whole genome shotgun (WGS) entry which is preliminary data.</text>
</comment>
<evidence type="ECO:0000256" key="9">
    <source>
        <dbReference type="ARBA" id="ARBA00023136"/>
    </source>
</evidence>
<dbReference type="InterPro" id="IPR003594">
    <property type="entry name" value="HATPase_dom"/>
</dbReference>
<dbReference type="InterPro" id="IPR004358">
    <property type="entry name" value="Sig_transdc_His_kin-like_C"/>
</dbReference>
<dbReference type="InterPro" id="IPR036890">
    <property type="entry name" value="HATPase_C_sf"/>
</dbReference>
<feature type="transmembrane region" description="Helical" evidence="10">
    <location>
        <begin position="188"/>
        <end position="211"/>
    </location>
</feature>
<dbReference type="Proteomes" id="UP001477870">
    <property type="component" value="Unassembled WGS sequence"/>
</dbReference>
<reference evidence="12 13" key="1">
    <citation type="submission" date="2024-03" db="EMBL/GenBank/DDBJ databases">
        <title>Community enrichment and isolation of bacterial strains for fucoidan degradation.</title>
        <authorList>
            <person name="Sichert A."/>
        </authorList>
    </citation>
    <scope>NUCLEOTIDE SEQUENCE [LARGE SCALE GENOMIC DNA]</scope>
    <source>
        <strain evidence="12 13">AS62</strain>
    </source>
</reference>
<dbReference type="SUPFAM" id="SSF55874">
    <property type="entry name" value="ATPase domain of HSP90 chaperone/DNA topoisomerase II/histidine kinase"/>
    <property type="match status" value="1"/>
</dbReference>
<keyword evidence="6 10" id="KW-0812">Transmembrane</keyword>
<dbReference type="InterPro" id="IPR013727">
    <property type="entry name" value="2CSK_N"/>
</dbReference>
<dbReference type="PRINTS" id="PR00344">
    <property type="entry name" value="BCTRLSENSOR"/>
</dbReference>
<evidence type="ECO:0000256" key="4">
    <source>
        <dbReference type="ARBA" id="ARBA00022553"/>
    </source>
</evidence>
<dbReference type="SMART" id="SM00388">
    <property type="entry name" value="HisKA"/>
    <property type="match status" value="1"/>
</dbReference>
<evidence type="ECO:0000256" key="2">
    <source>
        <dbReference type="ARBA" id="ARBA00004370"/>
    </source>
</evidence>
<evidence type="ECO:0000256" key="7">
    <source>
        <dbReference type="ARBA" id="ARBA00022777"/>
    </source>
</evidence>
<dbReference type="PANTHER" id="PTHR45436:SF1">
    <property type="entry name" value="SENSOR PROTEIN QSEC"/>
    <property type="match status" value="1"/>
</dbReference>
<keyword evidence="9 10" id="KW-0472">Membrane</keyword>
<name>A0ABU9TAI8_9HYPH</name>
<dbReference type="Pfam" id="PF02518">
    <property type="entry name" value="HATPase_c"/>
    <property type="match status" value="1"/>
</dbReference>
<evidence type="ECO:0000256" key="8">
    <source>
        <dbReference type="ARBA" id="ARBA00022989"/>
    </source>
</evidence>
<dbReference type="Pfam" id="PF13531">
    <property type="entry name" value="SBP_bac_11"/>
    <property type="match status" value="1"/>
</dbReference>
<sequence length="822" mass="91074">MVIWPILMMPLDRFDKDKAPLNDSDTSTGHVSLRRRLLSLMFAAFAVLVTINATLIWSYAKGASNRSYDLLLAGASLSILERVGTTTEGLGVDIPYSALEIVGLAKDDRVFYAVNSNRSGLLTGTDGLPRPDKYKPSSDPVFFDEIFSGELFRFVLQSRRIQTISGPVWVDVQIGQSRFARTAQARELFVSGVAGLAFLSIIGLIFVWLAIRRALRPLASIEKDLAWREPSDLSPLTLDPPREIISLIKAINEFMSRLSSARTQSETFIADVAHQTRTSLAALQGQLTLAGDADSELMLRKRLRLAERQAEKASRLTNQLLSHAMVTHRADHEPLKEIKLEPLIRALLSEMLRDTSLRQIELSFEVTGSDVNGGVIAGDPISLREALRNLIENAVRHGPPKNEIDVLLSCEDAHIEIKISDAGPGIPESEYEAVLKRFHSLDQKTAGSGLGLSIVNQVAISHNGQFILSKAARGGLSALLRFPALMASLFLFFIALPENAYAQTVLKVWSATDTKAMQPVIEGFEKANPTIEIEYREFLTVELHDTFLKDSTAADVVISSAMDLQFDLVNRGLAQPVYTAEPLPDWAVWRSELFGFTFEPAVLAYSTERYDISELPYTHRDLATFLREKQTELKGRVGTYDVRQSGIGYLFATQDAAQGQEALRMTEALGRVDARVFCCTVVMLNAIAEGELDFAYNVLGSYALASAKADPRIGVMLFDDYNLVMARTAFISKDAKNLTAAKQFVNFLLSVEGQHLLSTAPAMIPIIDGNVHFENLNHGHSEKEEFSFLPIRLSAGLLTYLDRLKRQRFLDNWEGAFSLSPK</sequence>
<dbReference type="SUPFAM" id="SSF53850">
    <property type="entry name" value="Periplasmic binding protein-like II"/>
    <property type="match status" value="1"/>
</dbReference>
<feature type="transmembrane region" description="Helical" evidence="10">
    <location>
        <begin position="37"/>
        <end position="60"/>
    </location>
</feature>
<dbReference type="Gene3D" id="3.30.565.10">
    <property type="entry name" value="Histidine kinase-like ATPase, C-terminal domain"/>
    <property type="match status" value="1"/>
</dbReference>
<organism evidence="12 13">
    <name type="scientific">Ahrensia kielensis</name>
    <dbReference type="NCBI Taxonomy" id="76980"/>
    <lineage>
        <taxon>Bacteria</taxon>
        <taxon>Pseudomonadati</taxon>
        <taxon>Pseudomonadota</taxon>
        <taxon>Alphaproteobacteria</taxon>
        <taxon>Hyphomicrobiales</taxon>
        <taxon>Ahrensiaceae</taxon>
        <taxon>Ahrensia</taxon>
    </lineage>
</organism>
<dbReference type="SMART" id="SM00387">
    <property type="entry name" value="HATPase_c"/>
    <property type="match status" value="1"/>
</dbReference>
<dbReference type="InterPro" id="IPR005467">
    <property type="entry name" value="His_kinase_dom"/>
</dbReference>
<dbReference type="InterPro" id="IPR050428">
    <property type="entry name" value="TCS_sensor_his_kinase"/>
</dbReference>
<gene>
    <name evidence="12" type="ORF">WNY59_16250</name>
</gene>
<dbReference type="Gene3D" id="1.10.287.130">
    <property type="match status" value="1"/>
</dbReference>